<feature type="region of interest" description="Disordered" evidence="5">
    <location>
        <begin position="524"/>
        <end position="570"/>
    </location>
</feature>
<reference evidence="7" key="1">
    <citation type="submission" date="2023-10" db="EMBL/GenBank/DDBJ databases">
        <authorList>
            <person name="Noh H."/>
        </authorList>
    </citation>
    <scope>NUCLEOTIDE SEQUENCE</scope>
    <source>
        <strain evidence="7">DUCC4014</strain>
    </source>
</reference>
<dbReference type="AlphaFoldDB" id="A0AAF0Y671"/>
<dbReference type="RefSeq" id="XP_062626739.1">
    <property type="nucleotide sequence ID" value="XM_062770755.1"/>
</dbReference>
<dbReference type="GO" id="GO:0015095">
    <property type="term" value="F:magnesium ion transmembrane transporter activity"/>
    <property type="evidence" value="ECO:0007669"/>
    <property type="project" value="InterPro"/>
</dbReference>
<evidence type="ECO:0000256" key="3">
    <source>
        <dbReference type="ARBA" id="ARBA00022989"/>
    </source>
</evidence>
<feature type="transmembrane region" description="Helical" evidence="6">
    <location>
        <begin position="49"/>
        <end position="70"/>
    </location>
</feature>
<feature type="transmembrane region" description="Helical" evidence="6">
    <location>
        <begin position="312"/>
        <end position="330"/>
    </location>
</feature>
<dbReference type="GeneID" id="87807464"/>
<feature type="transmembrane region" description="Helical" evidence="6">
    <location>
        <begin position="144"/>
        <end position="169"/>
    </location>
</feature>
<comment type="subcellular location">
    <subcellularLocation>
        <location evidence="1">Membrane</location>
        <topology evidence="1">Multi-pass membrane protein</topology>
    </subcellularLocation>
</comment>
<evidence type="ECO:0000256" key="4">
    <source>
        <dbReference type="ARBA" id="ARBA00023136"/>
    </source>
</evidence>
<sequence length="622" mass="65804">MGIPVVLAIFVGLACSFIQSLGLTIQRKSHVEDAEAPPELRKKALRRPLWIIGFAVYISSNVFGSVFQIGALPIVVLAPLGGISLLWNSLLAHLLLGEGFTSAMMLGTVLIASGAVLIAIFGVVPDSTHSLDEILALWARPPFVVFFSVVCLAVTLTLVAAHVTVWRVTRDSETSGRIKLGLDGVDESDDSPAIPFRRTSFGAEQALETVPVLAAVPDASPAPSPTRPDTKTVRFAYGSFSDVDAEDAEYLGARASADERTLTLAGLAFGAASGTLSGLCLVLAKAAVELVISTIEYWRTGRGSNEFTRPQTWLLVAGLAVAAVLQLVYLNYGLLFASPALICPLAFCFFNLASIFDGLVFYDQFGRLSAHQIVLVSLGVAILLVGVWTVSAIQPTGQGGVEVGTWVEEEVLCEEPLDIEAQDELEAGDGATLLGGGDDSLVAEPEELEPPPAPVGPPRSPRIDTAIAAGATPMSPHSPHSPTLPRRRRPRFGTLVPELAPVGAPTGFAFGIGAASPGFALRSNSISQANGPPSPVLRRGRSRSDAAARAGSVDPSLPVVPGVKRPRPHSMTLPTTAVEAIPTPPIEHPEAVIAEWDNTQPPRRQRWRWPSLWGSSSQVKLL</sequence>
<dbReference type="EMBL" id="CP086716">
    <property type="protein sequence ID" value="WOO80707.1"/>
    <property type="molecule type" value="Genomic_DNA"/>
</dbReference>
<keyword evidence="3 6" id="KW-1133">Transmembrane helix</keyword>
<feature type="transmembrane region" description="Helical" evidence="6">
    <location>
        <begin position="103"/>
        <end position="124"/>
    </location>
</feature>
<evidence type="ECO:0000256" key="6">
    <source>
        <dbReference type="SAM" id="Phobius"/>
    </source>
</evidence>
<keyword evidence="2 6" id="KW-0812">Transmembrane</keyword>
<dbReference type="Pfam" id="PF05653">
    <property type="entry name" value="Mg_trans_NIPA"/>
    <property type="match status" value="2"/>
</dbReference>
<keyword evidence="4 6" id="KW-0472">Membrane</keyword>
<dbReference type="Proteomes" id="UP000827549">
    <property type="component" value="Chromosome 3"/>
</dbReference>
<gene>
    <name evidence="7" type="ORF">LOC62_03G004225</name>
</gene>
<feature type="region of interest" description="Disordered" evidence="5">
    <location>
        <begin position="434"/>
        <end position="489"/>
    </location>
</feature>
<evidence type="ECO:0000313" key="8">
    <source>
        <dbReference type="Proteomes" id="UP000827549"/>
    </source>
</evidence>
<evidence type="ECO:0000313" key="7">
    <source>
        <dbReference type="EMBL" id="WOO80707.1"/>
    </source>
</evidence>
<keyword evidence="8" id="KW-1185">Reference proteome</keyword>
<feature type="transmembrane region" description="Helical" evidence="6">
    <location>
        <begin position="76"/>
        <end position="96"/>
    </location>
</feature>
<feature type="compositionally biased region" description="Low complexity" evidence="5">
    <location>
        <begin position="472"/>
        <end position="484"/>
    </location>
</feature>
<name>A0AAF0Y671_9TREE</name>
<accession>A0AAF0Y671</accession>
<evidence type="ECO:0000256" key="2">
    <source>
        <dbReference type="ARBA" id="ARBA00022692"/>
    </source>
</evidence>
<feature type="transmembrane region" description="Helical" evidence="6">
    <location>
        <begin position="336"/>
        <end position="361"/>
    </location>
</feature>
<dbReference type="GO" id="GO:0016020">
    <property type="term" value="C:membrane"/>
    <property type="evidence" value="ECO:0007669"/>
    <property type="project" value="UniProtKB-SubCell"/>
</dbReference>
<evidence type="ECO:0000256" key="1">
    <source>
        <dbReference type="ARBA" id="ARBA00004141"/>
    </source>
</evidence>
<protein>
    <submittedName>
        <fullName evidence="7">Uncharacterized protein</fullName>
    </submittedName>
</protein>
<feature type="transmembrane region" description="Helical" evidence="6">
    <location>
        <begin position="373"/>
        <end position="393"/>
    </location>
</feature>
<proteinExistence type="predicted"/>
<dbReference type="PANTHER" id="PTHR12570">
    <property type="match status" value="1"/>
</dbReference>
<dbReference type="PANTHER" id="PTHR12570:SF86">
    <property type="entry name" value="ADR321CP"/>
    <property type="match status" value="1"/>
</dbReference>
<organism evidence="7 8">
    <name type="scientific">Vanrija pseudolonga</name>
    <dbReference type="NCBI Taxonomy" id="143232"/>
    <lineage>
        <taxon>Eukaryota</taxon>
        <taxon>Fungi</taxon>
        <taxon>Dikarya</taxon>
        <taxon>Basidiomycota</taxon>
        <taxon>Agaricomycotina</taxon>
        <taxon>Tremellomycetes</taxon>
        <taxon>Trichosporonales</taxon>
        <taxon>Trichosporonaceae</taxon>
        <taxon>Vanrija</taxon>
    </lineage>
</organism>
<feature type="transmembrane region" description="Helical" evidence="6">
    <location>
        <begin position="6"/>
        <end position="25"/>
    </location>
</feature>
<feature type="compositionally biased region" description="Pro residues" evidence="5">
    <location>
        <begin position="450"/>
        <end position="460"/>
    </location>
</feature>
<evidence type="ECO:0000256" key="5">
    <source>
        <dbReference type="SAM" id="MobiDB-lite"/>
    </source>
</evidence>
<dbReference type="InterPro" id="IPR008521">
    <property type="entry name" value="Mg_trans_NIPA"/>
</dbReference>
<dbReference type="InterPro" id="IPR037185">
    <property type="entry name" value="EmrE-like"/>
</dbReference>
<dbReference type="SUPFAM" id="SSF103481">
    <property type="entry name" value="Multidrug resistance efflux transporter EmrE"/>
    <property type="match status" value="1"/>
</dbReference>